<reference evidence="1" key="1">
    <citation type="journal article" date="2020" name="Stud. Mycol.">
        <title>101 Dothideomycetes genomes: a test case for predicting lifestyles and emergence of pathogens.</title>
        <authorList>
            <person name="Haridas S."/>
            <person name="Albert R."/>
            <person name="Binder M."/>
            <person name="Bloem J."/>
            <person name="Labutti K."/>
            <person name="Salamov A."/>
            <person name="Andreopoulos B."/>
            <person name="Baker S."/>
            <person name="Barry K."/>
            <person name="Bills G."/>
            <person name="Bluhm B."/>
            <person name="Cannon C."/>
            <person name="Castanera R."/>
            <person name="Culley D."/>
            <person name="Daum C."/>
            <person name="Ezra D."/>
            <person name="Gonzalez J."/>
            <person name="Henrissat B."/>
            <person name="Kuo A."/>
            <person name="Liang C."/>
            <person name="Lipzen A."/>
            <person name="Lutzoni F."/>
            <person name="Magnuson J."/>
            <person name="Mondo S."/>
            <person name="Nolan M."/>
            <person name="Ohm R."/>
            <person name="Pangilinan J."/>
            <person name="Park H.-J."/>
            <person name="Ramirez L."/>
            <person name="Alfaro M."/>
            <person name="Sun H."/>
            <person name="Tritt A."/>
            <person name="Yoshinaga Y."/>
            <person name="Zwiers L.-H."/>
            <person name="Turgeon B."/>
            <person name="Goodwin S."/>
            <person name="Spatafora J."/>
            <person name="Crous P."/>
            <person name="Grigoriev I."/>
        </authorList>
    </citation>
    <scope>NUCLEOTIDE SEQUENCE</scope>
    <source>
        <strain evidence="1">ATCC 200398</strain>
    </source>
</reference>
<name>A0ACB6R8R0_9PLEO</name>
<evidence type="ECO:0000313" key="2">
    <source>
        <dbReference type="Proteomes" id="UP000799755"/>
    </source>
</evidence>
<accession>A0ACB6R8R0</accession>
<sequence length="255" mass="29831">MTEHNHPQSQRFSNMPSPVQDLIDLIDEHLASQIHRSGYRNDSQRNMAGTMFVDWNGFGMPKVTYRREEDEEEDAQGYWARGWDGRNMAVAYGYKHGAYTQSQRLRRPQQRVNDTHNFLYHANHRRHRHHHDSEYASQTQGLNNHTHIRSQAQTYKPTIFRCFDPSKRCKNHYNGHSTHLHRSLPPSHPPSFASNHSSNLDSLEINASQFPDSGSQNRLVDGVKEQQLGRKRQKIVNFFVKLWKKFHSVSPLNPL</sequence>
<dbReference type="EMBL" id="MU003496">
    <property type="protein sequence ID" value="KAF2475541.1"/>
    <property type="molecule type" value="Genomic_DNA"/>
</dbReference>
<gene>
    <name evidence="1" type="ORF">BDR25DRAFT_310896</name>
</gene>
<dbReference type="Proteomes" id="UP000799755">
    <property type="component" value="Unassembled WGS sequence"/>
</dbReference>
<keyword evidence="2" id="KW-1185">Reference proteome</keyword>
<evidence type="ECO:0000313" key="1">
    <source>
        <dbReference type="EMBL" id="KAF2475541.1"/>
    </source>
</evidence>
<organism evidence="1 2">
    <name type="scientific">Lindgomyces ingoldianus</name>
    <dbReference type="NCBI Taxonomy" id="673940"/>
    <lineage>
        <taxon>Eukaryota</taxon>
        <taxon>Fungi</taxon>
        <taxon>Dikarya</taxon>
        <taxon>Ascomycota</taxon>
        <taxon>Pezizomycotina</taxon>
        <taxon>Dothideomycetes</taxon>
        <taxon>Pleosporomycetidae</taxon>
        <taxon>Pleosporales</taxon>
        <taxon>Lindgomycetaceae</taxon>
        <taxon>Lindgomyces</taxon>
    </lineage>
</organism>
<protein>
    <submittedName>
        <fullName evidence="1">Uncharacterized protein</fullName>
    </submittedName>
</protein>
<proteinExistence type="predicted"/>
<comment type="caution">
    <text evidence="1">The sequence shown here is derived from an EMBL/GenBank/DDBJ whole genome shotgun (WGS) entry which is preliminary data.</text>
</comment>